<protein>
    <recommendedName>
        <fullName evidence="4">RlpA-like protein double-psi beta-barrel domain-containing protein</fullName>
    </recommendedName>
</protein>
<dbReference type="Proteomes" id="UP000076798">
    <property type="component" value="Unassembled WGS sequence"/>
</dbReference>
<feature type="chain" id="PRO_5007873375" description="RlpA-like protein double-psi beta-barrel domain-containing protein" evidence="1">
    <location>
        <begin position="19"/>
        <end position="128"/>
    </location>
</feature>
<evidence type="ECO:0008006" key="4">
    <source>
        <dbReference type="Google" id="ProtNLM"/>
    </source>
</evidence>
<evidence type="ECO:0000256" key="1">
    <source>
        <dbReference type="SAM" id="SignalP"/>
    </source>
</evidence>
<dbReference type="SUPFAM" id="SSF50685">
    <property type="entry name" value="Barwin-like endoglucanases"/>
    <property type="match status" value="1"/>
</dbReference>
<dbReference type="Gene3D" id="2.40.40.10">
    <property type="entry name" value="RlpA-like domain"/>
    <property type="match status" value="1"/>
</dbReference>
<dbReference type="PROSITE" id="PS51257">
    <property type="entry name" value="PROKAR_LIPOPROTEIN"/>
    <property type="match status" value="1"/>
</dbReference>
<dbReference type="AlphaFoldDB" id="A0A166FL42"/>
<proteinExistence type="predicted"/>
<name>A0A166FL42_9AGAM</name>
<dbReference type="OrthoDB" id="4766641at2759"/>
<keyword evidence="3" id="KW-1185">Reference proteome</keyword>
<reference evidence="2 3" key="1">
    <citation type="journal article" date="2016" name="Mol. Biol. Evol.">
        <title>Comparative Genomics of Early-Diverging Mushroom-Forming Fungi Provides Insights into the Origins of Lignocellulose Decay Capabilities.</title>
        <authorList>
            <person name="Nagy L.G."/>
            <person name="Riley R."/>
            <person name="Tritt A."/>
            <person name="Adam C."/>
            <person name="Daum C."/>
            <person name="Floudas D."/>
            <person name="Sun H."/>
            <person name="Yadav J.S."/>
            <person name="Pangilinan J."/>
            <person name="Larsson K.H."/>
            <person name="Matsuura K."/>
            <person name="Barry K."/>
            <person name="Labutti K."/>
            <person name="Kuo R."/>
            <person name="Ohm R.A."/>
            <person name="Bhattacharya S.S."/>
            <person name="Shirouzu T."/>
            <person name="Yoshinaga Y."/>
            <person name="Martin F.M."/>
            <person name="Grigoriev I.V."/>
            <person name="Hibbett D.S."/>
        </authorList>
    </citation>
    <scope>NUCLEOTIDE SEQUENCE [LARGE SCALE GENOMIC DNA]</scope>
    <source>
        <strain evidence="2 3">HHB10207 ss-3</strain>
    </source>
</reference>
<evidence type="ECO:0000313" key="3">
    <source>
        <dbReference type="Proteomes" id="UP000076798"/>
    </source>
</evidence>
<accession>A0A166FL42</accession>
<organism evidence="2 3">
    <name type="scientific">Sistotremastrum suecicum HHB10207 ss-3</name>
    <dbReference type="NCBI Taxonomy" id="1314776"/>
    <lineage>
        <taxon>Eukaryota</taxon>
        <taxon>Fungi</taxon>
        <taxon>Dikarya</taxon>
        <taxon>Basidiomycota</taxon>
        <taxon>Agaricomycotina</taxon>
        <taxon>Agaricomycetes</taxon>
        <taxon>Sistotremastrales</taxon>
        <taxon>Sistotremastraceae</taxon>
        <taxon>Sistotremastrum</taxon>
    </lineage>
</organism>
<sequence length="128" mass="13225">MKFTTVFFAALAATLAQACDHCPHPGNFPGNVYGYLTTTPNSCDVTVGPDDIVASLPASFWVPRDESPCDEPISVTLTSSGKTVTAIVVNSDPNLSNDDIGLNTAGLAALAADSDPNHGSGPAVWTFL</sequence>
<gene>
    <name evidence="2" type="ORF">SISSUDRAFT_1059977</name>
</gene>
<keyword evidence="1" id="KW-0732">Signal</keyword>
<dbReference type="EMBL" id="KV428028">
    <property type="protein sequence ID" value="KZT40766.1"/>
    <property type="molecule type" value="Genomic_DNA"/>
</dbReference>
<feature type="signal peptide" evidence="1">
    <location>
        <begin position="1"/>
        <end position="18"/>
    </location>
</feature>
<evidence type="ECO:0000313" key="2">
    <source>
        <dbReference type="EMBL" id="KZT40766.1"/>
    </source>
</evidence>
<dbReference type="InterPro" id="IPR036908">
    <property type="entry name" value="RlpA-like_sf"/>
</dbReference>